<dbReference type="AlphaFoldDB" id="A0A7S0PJG2"/>
<feature type="compositionally biased region" description="Basic and acidic residues" evidence="6">
    <location>
        <begin position="168"/>
        <end position="184"/>
    </location>
</feature>
<keyword evidence="4 5" id="KW-0539">Nucleus</keyword>
<feature type="region of interest" description="Disordered" evidence="6">
    <location>
        <begin position="244"/>
        <end position="277"/>
    </location>
</feature>
<name>A0A7S0PJG2_MICPS</name>
<evidence type="ECO:0000256" key="5">
    <source>
        <dbReference type="RuleBase" id="RU364132"/>
    </source>
</evidence>
<evidence type="ECO:0000256" key="6">
    <source>
        <dbReference type="SAM" id="MobiDB-lite"/>
    </source>
</evidence>
<dbReference type="GO" id="GO:0005634">
    <property type="term" value="C:nucleus"/>
    <property type="evidence" value="ECO:0007669"/>
    <property type="project" value="UniProtKB-SubCell"/>
</dbReference>
<feature type="region of interest" description="Disordered" evidence="6">
    <location>
        <begin position="306"/>
        <end position="353"/>
    </location>
</feature>
<evidence type="ECO:0000256" key="4">
    <source>
        <dbReference type="ARBA" id="ARBA00023242"/>
    </source>
</evidence>
<evidence type="ECO:0000256" key="1">
    <source>
        <dbReference type="ARBA" id="ARBA00004123"/>
    </source>
</evidence>
<protein>
    <recommendedName>
        <fullName evidence="5">Ribosome biogenesis regulatory protein</fullName>
    </recommendedName>
</protein>
<comment type="function">
    <text evidence="5">Involved in ribosomal large subunit assembly.</text>
</comment>
<evidence type="ECO:0000313" key="7">
    <source>
        <dbReference type="EMBL" id="CAD8575512.1"/>
    </source>
</evidence>
<feature type="compositionally biased region" description="Basic residues" evidence="6">
    <location>
        <begin position="344"/>
        <end position="353"/>
    </location>
</feature>
<feature type="region of interest" description="Disordered" evidence="6">
    <location>
        <begin position="156"/>
        <end position="189"/>
    </location>
</feature>
<proteinExistence type="inferred from homology"/>
<evidence type="ECO:0000256" key="2">
    <source>
        <dbReference type="ARBA" id="ARBA00010077"/>
    </source>
</evidence>
<comment type="subcellular location">
    <subcellularLocation>
        <location evidence="1 5">Nucleus</location>
    </subcellularLocation>
</comment>
<dbReference type="EMBL" id="HBEV01000306">
    <property type="protein sequence ID" value="CAD8575512.1"/>
    <property type="molecule type" value="Transcribed_RNA"/>
</dbReference>
<feature type="region of interest" description="Disordered" evidence="6">
    <location>
        <begin position="87"/>
        <end position="107"/>
    </location>
</feature>
<reference evidence="7" key="1">
    <citation type="submission" date="2021-01" db="EMBL/GenBank/DDBJ databases">
        <authorList>
            <person name="Corre E."/>
            <person name="Pelletier E."/>
            <person name="Niang G."/>
            <person name="Scheremetjew M."/>
            <person name="Finn R."/>
            <person name="Kale V."/>
            <person name="Holt S."/>
            <person name="Cochrane G."/>
            <person name="Meng A."/>
            <person name="Brown T."/>
            <person name="Cohen L."/>
        </authorList>
    </citation>
    <scope>NUCLEOTIDE SEQUENCE</scope>
    <source>
        <strain evidence="7">CCMP494</strain>
    </source>
</reference>
<keyword evidence="3 5" id="KW-0690">Ribosome biogenesis</keyword>
<organism evidence="7">
    <name type="scientific">Micromonas pusilla</name>
    <name type="common">Picoplanktonic green alga</name>
    <name type="synonym">Chromulina pusilla</name>
    <dbReference type="NCBI Taxonomy" id="38833"/>
    <lineage>
        <taxon>Eukaryota</taxon>
        <taxon>Viridiplantae</taxon>
        <taxon>Chlorophyta</taxon>
        <taxon>Mamiellophyceae</taxon>
        <taxon>Mamiellales</taxon>
        <taxon>Mamiellaceae</taxon>
        <taxon>Micromonas</taxon>
    </lineage>
</organism>
<dbReference type="Pfam" id="PF04939">
    <property type="entry name" value="RRS1"/>
    <property type="match status" value="1"/>
</dbReference>
<dbReference type="GO" id="GO:0042254">
    <property type="term" value="P:ribosome biogenesis"/>
    <property type="evidence" value="ECO:0007669"/>
    <property type="project" value="UniProtKB-KW"/>
</dbReference>
<gene>
    <name evidence="7" type="ORF">MSP1404_LOCUS253</name>
</gene>
<sequence>MTEDAGRLRVASALEATGAYDGPVDLDLGNLAASDPSPVDPDVFGRAPSDSATAAAISRGRDVLQRLVADLFTLPSEADVNGRYVELPAGETPFPRTKPLPPTEKPMTKWEKFAKEKGIKKRKRSKLVYDEQTDEWKRRHGYDRVKDADRIIIADAKMSDVPGETEDPFTREERERRERVEKNQGKQLKNLQRAVATHGKHVLPPTLQMSAAPKKGVKALPLNGMKKQQIRDLTAQVAKSTASMAKYNAPIPGDEKIKTRGRRRQFDSVTDTGTERERAQGFIDKLVRREKDFTVDVNVAARKIQRAKEAENRSAKKAKLAEKDSRSGGGGGKHGKSAAGLKVKGMKGKKGKK</sequence>
<dbReference type="InterPro" id="IPR007023">
    <property type="entry name" value="Ribosom_reg"/>
</dbReference>
<feature type="compositionally biased region" description="Basic and acidic residues" evidence="6">
    <location>
        <begin position="306"/>
        <end position="326"/>
    </location>
</feature>
<evidence type="ECO:0000256" key="3">
    <source>
        <dbReference type="ARBA" id="ARBA00022517"/>
    </source>
</evidence>
<accession>A0A7S0PJG2</accession>
<comment type="similarity">
    <text evidence="2 5">Belongs to the RRS1 family.</text>
</comment>